<name>A0A8X8XQ77_SALSN</name>
<evidence type="ECO:0000313" key="3">
    <source>
        <dbReference type="Proteomes" id="UP000298416"/>
    </source>
</evidence>
<feature type="compositionally biased region" description="Basic and acidic residues" evidence="1">
    <location>
        <begin position="591"/>
        <end position="621"/>
    </location>
</feature>
<accession>A0A8X8XQ77</accession>
<feature type="region of interest" description="Disordered" evidence="1">
    <location>
        <begin position="1030"/>
        <end position="1059"/>
    </location>
</feature>
<sequence>MSGFKTSLLASDAAALEFYLYLDLILKEDVWLLIIAFLDLRNHNRAISDLAMVVKMEAVKDANIPVDYIEFHIFPSQNRYEACVCYANKKEKVKSGLLEHLLLHSVDIKALHSKGSDDKYKLSTPENLHGNEWFTKSTLIRFLRIIGSEDILEVTNSLKDEISQLEEARSFHLSLYAKGKEYQFQSGLSDDNCTDDAGSTAEADNSSASKNELLRAMDLRLNALRDELTTAFDQAAGSRYSVEEMTDVEKFSRHLGSTDLSDSLGKYLELRHGAQAVEISENDGLKPRERSNHPIKSPCSELPVIYGVSPAKAAQVERQSSTGSDESSFSSEEEQPSTERSRTLIRSASPRRSASPMRRVQIGRSGSRRSTAITIKSLNYFPSRDRMLPKDSADDSDEDCLEQGLRKPENNAKRMSVQDAINLFERKQKDQTLDSQKASSLLSASIGVNKSVLRRWSSGMGEDSSQCPQDDVTEDSATEILNNVESKEVIYSSQKSKAEQVVASEDFPFEHCESDAKLNSPEKETCTPMVMQEDTCPTESTDINEKIVTSAEWSRQKEAELNELLMKMMETKPVKTRTAVPAGSKRQSLPSEKRGGFYDHYKEKRDEKLRGEATKKREGKDKHLKGMQQNIDTKKSQLSPANGDIGRKHNVKKLQKPQIIASPPVNPKVENPRAGAVKKVSTKASSLPATRKSWPSIPSPAARGQSPGTRGPSPAKTQSLQSASGAVPTRRRPQQTVPASQVSSKVETSRIQAKSVTPNQNDCKKTLKPAIEQKQSVTKSKKTVKSNVQTATEENLVSSAKPNLYNKVTKKNSVVPLESKPFLRKGSKNTSSVNPTVKKKASPPEPLRKAGYLMLADDKPTVSKSSDLAGQHEERENEDFKVHTCTESGTSTKSPPQCNVKEDLGEVNPTTGDSTARVEEPKLKADAEAEAEAEAEEELTISPTAWVEIEEQDHSMNSVEYSNQKGVSPAYKAPIEASSPRIRHSLSQMLLEESSEPDSSEWGIAENPPAMVYHKDAPKGLKRLLKFARKSKTDANSTGWSSPSVFSEGEDDSDDSRFTSKRSAENLLRIATHHSKNNGHQKNFSDYEQHAQARIRKLDAQSLSQQFQEGNVSASGTVTKGKLDFAFSILLPYAV</sequence>
<feature type="compositionally biased region" description="Basic and acidic residues" evidence="1">
    <location>
        <begin position="916"/>
        <end position="927"/>
    </location>
</feature>
<feature type="compositionally biased region" description="Polar residues" evidence="1">
    <location>
        <begin position="885"/>
        <end position="897"/>
    </location>
</feature>
<feature type="compositionally biased region" description="Acidic residues" evidence="1">
    <location>
        <begin position="928"/>
        <end position="939"/>
    </location>
</feature>
<feature type="compositionally biased region" description="Polar residues" evidence="1">
    <location>
        <begin position="627"/>
        <end position="640"/>
    </location>
</feature>
<feature type="compositionally biased region" description="Polar residues" evidence="1">
    <location>
        <begin position="734"/>
        <end position="761"/>
    </location>
</feature>
<evidence type="ECO:0000313" key="2">
    <source>
        <dbReference type="EMBL" id="KAG6418530.1"/>
    </source>
</evidence>
<feature type="compositionally biased region" description="Basic and acidic residues" evidence="1">
    <location>
        <begin position="383"/>
        <end position="393"/>
    </location>
</feature>
<keyword evidence="3" id="KW-1185">Reference proteome</keyword>
<proteinExistence type="predicted"/>
<feature type="region of interest" description="Disordered" evidence="1">
    <location>
        <begin position="279"/>
        <end position="413"/>
    </location>
</feature>
<dbReference type="PANTHER" id="PTHR31008">
    <property type="entry name" value="COP1-INTERACTING PROTEIN-RELATED"/>
    <property type="match status" value="1"/>
</dbReference>
<feature type="compositionally biased region" description="Low complexity" evidence="1">
    <location>
        <begin position="346"/>
        <end position="359"/>
    </location>
</feature>
<feature type="compositionally biased region" description="Basic and acidic residues" evidence="1">
    <location>
        <begin position="283"/>
        <end position="292"/>
    </location>
</feature>
<feature type="compositionally biased region" description="Polar residues" evidence="1">
    <location>
        <begin position="368"/>
        <end position="377"/>
    </location>
</feature>
<feature type="compositionally biased region" description="Polar residues" evidence="1">
    <location>
        <begin position="715"/>
        <end position="724"/>
    </location>
</feature>
<feature type="region of interest" description="Disordered" evidence="1">
    <location>
        <begin position="188"/>
        <end position="209"/>
    </location>
</feature>
<dbReference type="Proteomes" id="UP000298416">
    <property type="component" value="Unassembled WGS sequence"/>
</dbReference>
<comment type="caution">
    <text evidence="2">The sequence shown here is derived from an EMBL/GenBank/DDBJ whole genome shotgun (WGS) entry which is preliminary data.</text>
</comment>
<feature type="region of interest" description="Disordered" evidence="1">
    <location>
        <begin position="819"/>
        <end position="944"/>
    </location>
</feature>
<dbReference type="AlphaFoldDB" id="A0A8X8XQ77"/>
<gene>
    <name evidence="2" type="ORF">SASPL_120734</name>
</gene>
<feature type="region of interest" description="Disordered" evidence="1">
    <location>
        <begin position="572"/>
        <end position="788"/>
    </location>
</feature>
<protein>
    <submittedName>
        <fullName evidence="2">Uncharacterized protein</fullName>
    </submittedName>
</protein>
<evidence type="ECO:0000256" key="1">
    <source>
        <dbReference type="SAM" id="MobiDB-lite"/>
    </source>
</evidence>
<feature type="compositionally biased region" description="Polar residues" evidence="1">
    <location>
        <begin position="1034"/>
        <end position="1045"/>
    </location>
</feature>
<dbReference type="PANTHER" id="PTHR31008:SF5">
    <property type="entry name" value="EXPRESSED PROTEIN"/>
    <property type="match status" value="1"/>
</dbReference>
<reference evidence="2" key="1">
    <citation type="submission" date="2018-01" db="EMBL/GenBank/DDBJ databases">
        <authorList>
            <person name="Mao J.F."/>
        </authorList>
    </citation>
    <scope>NUCLEOTIDE SEQUENCE</scope>
    <source>
        <strain evidence="2">Huo1</strain>
        <tissue evidence="2">Leaf</tissue>
    </source>
</reference>
<feature type="compositionally biased region" description="Low complexity" evidence="1">
    <location>
        <begin position="320"/>
        <end position="330"/>
    </location>
</feature>
<feature type="compositionally biased region" description="Basic and acidic residues" evidence="1">
    <location>
        <begin position="870"/>
        <end position="884"/>
    </location>
</feature>
<reference evidence="2" key="2">
    <citation type="submission" date="2020-08" db="EMBL/GenBank/DDBJ databases">
        <title>Plant Genome Project.</title>
        <authorList>
            <person name="Zhang R.-G."/>
        </authorList>
    </citation>
    <scope>NUCLEOTIDE SEQUENCE</scope>
    <source>
        <strain evidence="2">Huo1</strain>
        <tissue evidence="2">Leaf</tissue>
    </source>
</reference>
<dbReference type="EMBL" id="PNBA02000007">
    <property type="protein sequence ID" value="KAG6418530.1"/>
    <property type="molecule type" value="Genomic_DNA"/>
</dbReference>
<organism evidence="2">
    <name type="scientific">Salvia splendens</name>
    <name type="common">Scarlet sage</name>
    <dbReference type="NCBI Taxonomy" id="180675"/>
    <lineage>
        <taxon>Eukaryota</taxon>
        <taxon>Viridiplantae</taxon>
        <taxon>Streptophyta</taxon>
        <taxon>Embryophyta</taxon>
        <taxon>Tracheophyta</taxon>
        <taxon>Spermatophyta</taxon>
        <taxon>Magnoliopsida</taxon>
        <taxon>eudicotyledons</taxon>
        <taxon>Gunneridae</taxon>
        <taxon>Pentapetalae</taxon>
        <taxon>asterids</taxon>
        <taxon>lamiids</taxon>
        <taxon>Lamiales</taxon>
        <taxon>Lamiaceae</taxon>
        <taxon>Nepetoideae</taxon>
        <taxon>Mentheae</taxon>
        <taxon>Salviinae</taxon>
        <taxon>Salvia</taxon>
        <taxon>Salvia subgen. Calosphace</taxon>
        <taxon>core Calosphace</taxon>
    </lineage>
</organism>